<accession>A0AAN9SEX4</accession>
<reference evidence="2 3" key="1">
    <citation type="submission" date="2024-01" db="EMBL/GenBank/DDBJ databases">
        <title>The genomes of 5 underutilized Papilionoideae crops provide insights into root nodulation and disease resistanc.</title>
        <authorList>
            <person name="Jiang F."/>
        </authorList>
    </citation>
    <scope>NUCLEOTIDE SEQUENCE [LARGE SCALE GENOMIC DNA]</scope>
    <source>
        <strain evidence="2">DUOXIRENSHENG_FW03</strain>
        <tissue evidence="2">Leaves</tissue>
    </source>
</reference>
<proteinExistence type="predicted"/>
<evidence type="ECO:0000313" key="3">
    <source>
        <dbReference type="Proteomes" id="UP001386955"/>
    </source>
</evidence>
<protein>
    <submittedName>
        <fullName evidence="2">Uncharacterized protein</fullName>
    </submittedName>
</protein>
<evidence type="ECO:0000256" key="1">
    <source>
        <dbReference type="SAM" id="MobiDB-lite"/>
    </source>
</evidence>
<feature type="region of interest" description="Disordered" evidence="1">
    <location>
        <begin position="31"/>
        <end position="58"/>
    </location>
</feature>
<organism evidence="2 3">
    <name type="scientific">Psophocarpus tetragonolobus</name>
    <name type="common">Winged bean</name>
    <name type="synonym">Dolichos tetragonolobus</name>
    <dbReference type="NCBI Taxonomy" id="3891"/>
    <lineage>
        <taxon>Eukaryota</taxon>
        <taxon>Viridiplantae</taxon>
        <taxon>Streptophyta</taxon>
        <taxon>Embryophyta</taxon>
        <taxon>Tracheophyta</taxon>
        <taxon>Spermatophyta</taxon>
        <taxon>Magnoliopsida</taxon>
        <taxon>eudicotyledons</taxon>
        <taxon>Gunneridae</taxon>
        <taxon>Pentapetalae</taxon>
        <taxon>rosids</taxon>
        <taxon>fabids</taxon>
        <taxon>Fabales</taxon>
        <taxon>Fabaceae</taxon>
        <taxon>Papilionoideae</taxon>
        <taxon>50 kb inversion clade</taxon>
        <taxon>NPAAA clade</taxon>
        <taxon>indigoferoid/millettioid clade</taxon>
        <taxon>Phaseoleae</taxon>
        <taxon>Psophocarpus</taxon>
    </lineage>
</organism>
<comment type="caution">
    <text evidence="2">The sequence shown here is derived from an EMBL/GenBank/DDBJ whole genome shotgun (WGS) entry which is preliminary data.</text>
</comment>
<dbReference type="EMBL" id="JAYMYS010000004">
    <property type="protein sequence ID" value="KAK7394852.1"/>
    <property type="molecule type" value="Genomic_DNA"/>
</dbReference>
<sequence length="77" mass="8510">MSAIPVGETISEMMAVHGFGNKIRERIKHHLKDRKKGGAGSGWNEEGENVGKRGCRGSRKRDARLGKCALTFQVLFI</sequence>
<keyword evidence="3" id="KW-1185">Reference proteome</keyword>
<gene>
    <name evidence="2" type="ORF">VNO78_15393</name>
</gene>
<dbReference type="Proteomes" id="UP001386955">
    <property type="component" value="Unassembled WGS sequence"/>
</dbReference>
<evidence type="ECO:0000313" key="2">
    <source>
        <dbReference type="EMBL" id="KAK7394852.1"/>
    </source>
</evidence>
<dbReference type="AlphaFoldDB" id="A0AAN9SEX4"/>
<name>A0AAN9SEX4_PSOTE</name>